<reference evidence="2" key="1">
    <citation type="submission" date="2018-02" db="EMBL/GenBank/DDBJ databases">
        <title>Genome sequence of Desulfocucumis palustris strain NAW-5.</title>
        <authorList>
            <person name="Watanabe M."/>
            <person name="Kojima H."/>
            <person name="Fukui M."/>
        </authorList>
    </citation>
    <scope>NUCLEOTIDE SEQUENCE [LARGE SCALE GENOMIC DNA]</scope>
    <source>
        <strain evidence="2">NAW-5</strain>
    </source>
</reference>
<sequence>MFLHLGGETVVLKEDIIAILDIRTKQAVSTREFMEISSDEGFIRQISESGKEKSIVITTKDIYISPISCSTLKKRAASEIGIIDEL</sequence>
<dbReference type="OrthoDB" id="9811390at2"/>
<organism evidence="1 2">
    <name type="scientific">Desulfocucumis palustris</name>
    <dbReference type="NCBI Taxonomy" id="1898651"/>
    <lineage>
        <taxon>Bacteria</taxon>
        <taxon>Bacillati</taxon>
        <taxon>Bacillota</taxon>
        <taxon>Clostridia</taxon>
        <taxon>Eubacteriales</taxon>
        <taxon>Desulfocucumaceae</taxon>
        <taxon>Desulfocucumis</taxon>
    </lineage>
</organism>
<name>A0A2L2X8H2_9FIRM</name>
<gene>
    <name evidence="1" type="ORF">DCCM_0713</name>
</gene>
<protein>
    <submittedName>
        <fullName evidence="1">DUF370 domain-containing protein</fullName>
    </submittedName>
</protein>
<dbReference type="NCBIfam" id="NF046065">
    <property type="entry name" value="MtxRegRemB"/>
    <property type="match status" value="1"/>
</dbReference>
<dbReference type="EMBL" id="BFAV01000038">
    <property type="protein sequence ID" value="GBF32517.1"/>
    <property type="molecule type" value="Genomic_DNA"/>
</dbReference>
<evidence type="ECO:0000313" key="2">
    <source>
        <dbReference type="Proteomes" id="UP000239549"/>
    </source>
</evidence>
<accession>A0A2L2X8H2</accession>
<proteinExistence type="predicted"/>
<comment type="caution">
    <text evidence="1">The sequence shown here is derived from an EMBL/GenBank/DDBJ whole genome shotgun (WGS) entry which is preliminary data.</text>
</comment>
<dbReference type="Proteomes" id="UP000239549">
    <property type="component" value="Unassembled WGS sequence"/>
</dbReference>
<dbReference type="RefSeq" id="WP_104371038.1">
    <property type="nucleotide sequence ID" value="NZ_BFAV01000038.1"/>
</dbReference>
<evidence type="ECO:0000313" key="1">
    <source>
        <dbReference type="EMBL" id="GBF32517.1"/>
    </source>
</evidence>
<keyword evidence="2" id="KW-1185">Reference proteome</keyword>
<dbReference type="InterPro" id="IPR007169">
    <property type="entry name" value="RemA-like"/>
</dbReference>
<dbReference type="AlphaFoldDB" id="A0A2L2X8H2"/>
<dbReference type="Pfam" id="PF04025">
    <property type="entry name" value="RemA-like"/>
    <property type="match status" value="1"/>
</dbReference>